<dbReference type="InterPro" id="IPR011762">
    <property type="entry name" value="COA_CT_N"/>
</dbReference>
<protein>
    <recommendedName>
        <fullName evidence="2">Propionyl-CoA carboxylase beta chain</fullName>
    </recommendedName>
</protein>
<accession>Q2GCX5</accession>
<dbReference type="GO" id="GO:0015977">
    <property type="term" value="P:carbon fixation"/>
    <property type="evidence" value="ECO:0007669"/>
    <property type="project" value="UniProtKB-ARBA"/>
</dbReference>
<dbReference type="GO" id="GO:0003989">
    <property type="term" value="F:acetyl-CoA carboxylase activity"/>
    <property type="evidence" value="ECO:0007669"/>
    <property type="project" value="UniProtKB-ARBA"/>
</dbReference>
<dbReference type="FunFam" id="3.90.226.10:FF:000016">
    <property type="entry name" value="Propionyl-CoA carboxylase, beta subunit"/>
    <property type="match status" value="1"/>
</dbReference>
<dbReference type="InterPro" id="IPR051047">
    <property type="entry name" value="AccD/PCCB"/>
</dbReference>
<comment type="similarity">
    <text evidence="1">Belongs to the AccD/PCCB family.</text>
</comment>
<dbReference type="HOGENOM" id="CLU_018822_6_2_5"/>
<dbReference type="GO" id="GO:0004658">
    <property type="term" value="F:propionyl-CoA carboxylase activity"/>
    <property type="evidence" value="ECO:0007669"/>
    <property type="project" value="UniProtKB-ARBA"/>
</dbReference>
<name>Q2GCX5_EHRS3</name>
<dbReference type="InterPro" id="IPR034733">
    <property type="entry name" value="AcCoA_carboxyl_beta"/>
</dbReference>
<dbReference type="PANTHER" id="PTHR43842">
    <property type="entry name" value="PROPIONYL-COA CARBOXYLASE BETA CHAIN"/>
    <property type="match status" value="1"/>
</dbReference>
<dbReference type="InterPro" id="IPR011763">
    <property type="entry name" value="COA_CT_C"/>
</dbReference>
<evidence type="ECO:0000259" key="4">
    <source>
        <dbReference type="PROSITE" id="PS50989"/>
    </source>
</evidence>
<reference evidence="5 6" key="1">
    <citation type="journal article" date="2006" name="PLoS Genet.">
        <title>Comparative genomics of emerging human ehrlichiosis agents.</title>
        <authorList>
            <person name="Dunning Hotopp J.C."/>
            <person name="Lin M."/>
            <person name="Madupu R."/>
            <person name="Crabtree J."/>
            <person name="Angiuoli S.V."/>
            <person name="Eisen J.A."/>
            <person name="Seshadri R."/>
            <person name="Ren Q."/>
            <person name="Wu M."/>
            <person name="Utterback T.R."/>
            <person name="Smith S."/>
            <person name="Lewis M."/>
            <person name="Khouri H."/>
            <person name="Zhang C."/>
            <person name="Niu H."/>
            <person name="Lin Q."/>
            <person name="Ohashi N."/>
            <person name="Zhi N."/>
            <person name="Nelson W."/>
            <person name="Brinkac L.M."/>
            <person name="Dodson R.J."/>
            <person name="Rosovitz M.J."/>
            <person name="Sundaram J."/>
            <person name="Daugherty S.C."/>
            <person name="Davidsen T."/>
            <person name="Durkin A.S."/>
            <person name="Gwinn M."/>
            <person name="Haft D.H."/>
            <person name="Selengut J.D."/>
            <person name="Sullivan S.A."/>
            <person name="Zafar N."/>
            <person name="Zhou L."/>
            <person name="Benahmed F."/>
            <person name="Forberger H."/>
            <person name="Halpin R."/>
            <person name="Mulligan S."/>
            <person name="Robinson J."/>
            <person name="White O."/>
            <person name="Rikihisa Y."/>
            <person name="Tettelin H."/>
        </authorList>
    </citation>
    <scope>NUCLEOTIDE SEQUENCE [LARGE SCALE GENOMIC DNA]</scope>
    <source>
        <strain evidence="6">ATCC VR-367 / Miyayama</strain>
    </source>
</reference>
<dbReference type="GO" id="GO:0009317">
    <property type="term" value="C:acetyl-CoA carboxylase complex"/>
    <property type="evidence" value="ECO:0007669"/>
    <property type="project" value="UniProtKB-ARBA"/>
</dbReference>
<evidence type="ECO:0000259" key="3">
    <source>
        <dbReference type="PROSITE" id="PS50980"/>
    </source>
</evidence>
<dbReference type="SUPFAM" id="SSF52096">
    <property type="entry name" value="ClpP/crotonase"/>
    <property type="match status" value="2"/>
</dbReference>
<feature type="domain" description="CoA carboxyltransferase C-terminal" evidence="4">
    <location>
        <begin position="269"/>
        <end position="512"/>
    </location>
</feature>
<organism evidence="5 6">
    <name type="scientific">Ehrlichia sennetsu (strain ATCC VR-367 / Miyayama)</name>
    <name type="common">Neorickettsia sennetsu</name>
    <dbReference type="NCBI Taxonomy" id="222891"/>
    <lineage>
        <taxon>Bacteria</taxon>
        <taxon>Pseudomonadati</taxon>
        <taxon>Pseudomonadota</taxon>
        <taxon>Alphaproteobacteria</taxon>
        <taxon>Rickettsiales</taxon>
        <taxon>Anaplasmataceae</taxon>
        <taxon>Ehrlichia</taxon>
    </lineage>
</organism>
<gene>
    <name evidence="5" type="primary">pccB</name>
    <name evidence="5" type="ordered locus">NSE_0796</name>
</gene>
<dbReference type="FunFam" id="3.90.226.10:FF:000017">
    <property type="entry name" value="Propionyl-CoA carboxylase subunit beta 5"/>
    <property type="match status" value="1"/>
</dbReference>
<dbReference type="InterPro" id="IPR029045">
    <property type="entry name" value="ClpP/crotonase-like_dom_sf"/>
</dbReference>
<dbReference type="Pfam" id="PF01039">
    <property type="entry name" value="Carboxyl_trans"/>
    <property type="match status" value="1"/>
</dbReference>
<dbReference type="eggNOG" id="COG4799">
    <property type="taxonomic scope" value="Bacteria"/>
</dbReference>
<keyword evidence="5" id="KW-0436">Ligase</keyword>
<dbReference type="EMBL" id="CP000237">
    <property type="protein sequence ID" value="ABD46327.1"/>
    <property type="molecule type" value="Genomic_DNA"/>
</dbReference>
<evidence type="ECO:0000313" key="5">
    <source>
        <dbReference type="EMBL" id="ABD46327.1"/>
    </source>
</evidence>
<evidence type="ECO:0000256" key="2">
    <source>
        <dbReference type="ARBA" id="ARBA00074538"/>
    </source>
</evidence>
<dbReference type="Gene3D" id="3.90.226.10">
    <property type="entry name" value="2-enoyl-CoA Hydratase, Chain A, domain 1"/>
    <property type="match status" value="2"/>
</dbReference>
<keyword evidence="6" id="KW-1185">Reference proteome</keyword>
<dbReference type="PANTHER" id="PTHR43842:SF2">
    <property type="entry name" value="PROPIONYL-COA CARBOXYLASE BETA CHAIN, MITOCHONDRIAL"/>
    <property type="match status" value="1"/>
</dbReference>
<dbReference type="KEGG" id="nse:NSE_0796"/>
<dbReference type="PROSITE" id="PS50980">
    <property type="entry name" value="COA_CT_NTER"/>
    <property type="match status" value="1"/>
</dbReference>
<dbReference type="PROSITE" id="PS50989">
    <property type="entry name" value="COA_CT_CTER"/>
    <property type="match status" value="1"/>
</dbReference>
<dbReference type="STRING" id="222891.NSE_0796"/>
<dbReference type="Proteomes" id="UP000001942">
    <property type="component" value="Chromosome"/>
</dbReference>
<proteinExistence type="inferred from homology"/>
<evidence type="ECO:0000256" key="1">
    <source>
        <dbReference type="ARBA" id="ARBA00006102"/>
    </source>
</evidence>
<evidence type="ECO:0000313" key="6">
    <source>
        <dbReference type="Proteomes" id="UP000001942"/>
    </source>
</evidence>
<feature type="domain" description="CoA carboxyltransferase N-terminal" evidence="3">
    <location>
        <begin position="9"/>
        <end position="265"/>
    </location>
</feature>
<dbReference type="AlphaFoldDB" id="Q2GCX5"/>
<sequence length="518" mass="56740">MTVNRSIRYNTTCLSGTFSMQKSLQLSLDESTKAQATTSKLTARERLEILFDDGKFVEIDSLVRHRCTNFGLEKKSVDGDGVIAAHGQINGRSVFAYSQDFSVFGGSLSERNAAKICKIMDLAAKTRAPIIGINDSGGARIQEGVDSLGGYGEIFLRNVRLSGVVPQISLIMGPCAGGAVYSPALTDFIFMVKETSYMFVTGPKVVKTVLKEDLTQNELGGSEIHTKKSGVCDRAFENSVELLIAVRNFLDFLPQNNTETPRQRECTDPVCRQIEWLDRATPVVSNLPYDMSNIIRAIVDDGEFFELSPDFAKNVLTGFAHIGGIRIGIVANQPSVLAGCLDINSSRKAARFVRFCDAFNIPILTLVDVPGFLPGSSQEQNAIIKHGAKLLYAYAEATVPKVTLIIKKAYGGAYIVMGSKHLGGDVNFSWPNAEVAVMGPEAAVEIVFRREIDTPNKIAELAADYRTQIANPRVPAARGYLDDIIKPSDSRKKIVEAFRMLASKTMEKPWKKHDNLPL</sequence>